<dbReference type="AlphaFoldDB" id="A0A9E2SBZ2"/>
<evidence type="ECO:0000313" key="1">
    <source>
        <dbReference type="EMBL" id="MBV4358522.1"/>
    </source>
</evidence>
<dbReference type="PANTHER" id="PTHR34129:SF1">
    <property type="entry name" value="DUF952 DOMAIN-CONTAINING PROTEIN"/>
    <property type="match status" value="1"/>
</dbReference>
<organism evidence="1 2">
    <name type="scientific">Pinibacter aurantiacus</name>
    <dbReference type="NCBI Taxonomy" id="2851599"/>
    <lineage>
        <taxon>Bacteria</taxon>
        <taxon>Pseudomonadati</taxon>
        <taxon>Bacteroidota</taxon>
        <taxon>Chitinophagia</taxon>
        <taxon>Chitinophagales</taxon>
        <taxon>Chitinophagaceae</taxon>
        <taxon>Pinibacter</taxon>
    </lineage>
</organism>
<evidence type="ECO:0000313" key="2">
    <source>
        <dbReference type="Proteomes" id="UP000812270"/>
    </source>
</evidence>
<comment type="caution">
    <text evidence="1">The sequence shown here is derived from an EMBL/GenBank/DDBJ whole genome shotgun (WGS) entry which is preliminary data.</text>
</comment>
<sequence>MAIIYHVTTVAAWNAAKEKGSYEDPSLAKEGFIHASEAQQVDGVLKRYFAGKTDLVKLTIDTDKLKSQLVYEWSPSVQEQFPHIYGPINLDAVISEDPL</sequence>
<proteinExistence type="predicted"/>
<accession>A0A9E2SBZ2</accession>
<dbReference type="Pfam" id="PF06108">
    <property type="entry name" value="DUF952"/>
    <property type="match status" value="1"/>
</dbReference>
<dbReference type="RefSeq" id="WP_217792237.1">
    <property type="nucleotide sequence ID" value="NZ_JAHSPG010000012.1"/>
</dbReference>
<dbReference type="PANTHER" id="PTHR34129">
    <property type="entry name" value="BLR1139 PROTEIN"/>
    <property type="match status" value="1"/>
</dbReference>
<dbReference type="EMBL" id="JAHSPG010000012">
    <property type="protein sequence ID" value="MBV4358522.1"/>
    <property type="molecule type" value="Genomic_DNA"/>
</dbReference>
<protein>
    <submittedName>
        <fullName evidence="1">DUF952 domain-containing protein</fullName>
    </submittedName>
</protein>
<reference evidence="1" key="1">
    <citation type="submission" date="2021-06" db="EMBL/GenBank/DDBJ databases">
        <authorList>
            <person name="Huq M.A."/>
        </authorList>
    </citation>
    <scope>NUCLEOTIDE SEQUENCE</scope>
    <source>
        <strain evidence="1">MAH-26</strain>
    </source>
</reference>
<dbReference type="Proteomes" id="UP000812270">
    <property type="component" value="Unassembled WGS sequence"/>
</dbReference>
<gene>
    <name evidence="1" type="ORF">KTO63_15265</name>
</gene>
<dbReference type="InterPro" id="IPR009297">
    <property type="entry name" value="DUF952"/>
</dbReference>
<name>A0A9E2SBZ2_9BACT</name>
<keyword evidence="2" id="KW-1185">Reference proteome</keyword>